<dbReference type="STRING" id="754477.Q7C_955"/>
<dbReference type="HOGENOM" id="CLU_1022566_0_0_6"/>
<dbReference type="Proteomes" id="UP000009145">
    <property type="component" value="Chromosome"/>
</dbReference>
<organism evidence="1 2">
    <name type="scientific">Methylophaga frappieri (strain ATCC BAA-2434 / DSM 25690 / JAM7)</name>
    <dbReference type="NCBI Taxonomy" id="754477"/>
    <lineage>
        <taxon>Bacteria</taxon>
        <taxon>Pseudomonadati</taxon>
        <taxon>Pseudomonadota</taxon>
        <taxon>Gammaproteobacteria</taxon>
        <taxon>Thiotrichales</taxon>
        <taxon>Piscirickettsiaceae</taxon>
        <taxon>Methylophaga</taxon>
    </lineage>
</organism>
<accession>I1YGT1</accession>
<evidence type="ECO:0000313" key="2">
    <source>
        <dbReference type="Proteomes" id="UP000009145"/>
    </source>
</evidence>
<protein>
    <submittedName>
        <fullName evidence="1">Uncharacterized protein</fullName>
    </submittedName>
</protein>
<dbReference type="KEGG" id="mec:Q7C_955"/>
<name>I1YGT1_METFJ</name>
<proteinExistence type="predicted"/>
<dbReference type="EMBL" id="CP003380">
    <property type="protein sequence ID" value="AFJ02124.1"/>
    <property type="molecule type" value="Genomic_DNA"/>
</dbReference>
<keyword evidence="2" id="KW-1185">Reference proteome</keyword>
<sequence length="275" mass="30123">MRFQVFGEVHHRLVVSPLGSKQQSLGLQVVYYGDVVLPAPQAGLVDAHSAHRAHVVQLPGLVNVVLEAPPQRLVCTAQQLGRLAHRQLSAKRQSQGLEQRGEARTLARPRHAHLRGLAAAAARHTWHIGVQPRLELEEVQMSPRAPQSVMDALRGRVALRAAQQLGVAPNLEINASLGRVQVHLDYFPRCHQAQRAGEQRLHSNTHFTPRSWAPAARMDAAIVGAGFHTKRHRATPTTDEGVHPIACGATKQQPSSASLHLHLLITDASVILRLF</sequence>
<gene>
    <name evidence="1" type="ordered locus">Q7C_955</name>
</gene>
<evidence type="ECO:0000313" key="1">
    <source>
        <dbReference type="EMBL" id="AFJ02124.1"/>
    </source>
</evidence>
<dbReference type="AlphaFoldDB" id="I1YGT1"/>
<dbReference type="PATRIC" id="fig|754477.3.peg.945"/>
<reference evidence="1 2" key="1">
    <citation type="journal article" date="2012" name="J. Bacteriol.">
        <title>Complete genome sequences of Methylophaga sp. strain JAM1 and Methylophaga sp. strain JAM7.</title>
        <authorList>
            <person name="Villeneuve C."/>
            <person name="Martineau C."/>
            <person name="Mauffrey F."/>
            <person name="Villemur R."/>
        </authorList>
    </citation>
    <scope>NUCLEOTIDE SEQUENCE [LARGE SCALE GENOMIC DNA]</scope>
    <source>
        <strain evidence="1 2">JAM7</strain>
    </source>
</reference>